<protein>
    <recommendedName>
        <fullName evidence="3">DUF4304 domain-containing protein</fullName>
    </recommendedName>
</protein>
<proteinExistence type="predicted"/>
<keyword evidence="2" id="KW-1185">Reference proteome</keyword>
<sequence length="225" mass="25908">MGTPHLLDHFIDEYAAGLFKASGFQRSRRRFSVGKAPDNVVFAKFESRAGDPDMLRFYLEYAIVPDAMMAYVSDRSGIKRAPSFDGALYLDRLLVPDEVANEHNKYDAGMWELPLPDGYHRGGEALVRQLTDGGWLDRWRALCDRDYVAQQCRDGLLDRRQSFTIPLSWPLPYLGMFIDDGDPDELDGMLREVEAKYLENPDPPSKAVRWIAWWRQRLAQRMQSS</sequence>
<evidence type="ECO:0008006" key="3">
    <source>
        <dbReference type="Google" id="ProtNLM"/>
    </source>
</evidence>
<reference evidence="1" key="1">
    <citation type="journal article" date="2014" name="Int. J. Syst. Evol. Microbiol.">
        <title>Complete genome sequence of Corynebacterium casei LMG S-19264T (=DSM 44701T), isolated from a smear-ripened cheese.</title>
        <authorList>
            <consortium name="US DOE Joint Genome Institute (JGI-PGF)"/>
            <person name="Walter F."/>
            <person name="Albersmeier A."/>
            <person name="Kalinowski J."/>
            <person name="Ruckert C."/>
        </authorList>
    </citation>
    <scope>NUCLEOTIDE SEQUENCE</scope>
    <source>
        <strain evidence="1">JCM 3276</strain>
    </source>
</reference>
<reference evidence="1" key="2">
    <citation type="submission" date="2020-09" db="EMBL/GenBank/DDBJ databases">
        <authorList>
            <person name="Sun Q."/>
            <person name="Ohkuma M."/>
        </authorList>
    </citation>
    <scope>NUCLEOTIDE SEQUENCE</scope>
    <source>
        <strain evidence="1">JCM 3276</strain>
    </source>
</reference>
<evidence type="ECO:0000313" key="2">
    <source>
        <dbReference type="Proteomes" id="UP000660680"/>
    </source>
</evidence>
<dbReference type="Proteomes" id="UP000660680">
    <property type="component" value="Unassembled WGS sequence"/>
</dbReference>
<accession>A0A918GQ27</accession>
<dbReference type="RefSeq" id="WP_189213475.1">
    <property type="nucleotide sequence ID" value="NZ_BMRB01000006.1"/>
</dbReference>
<dbReference type="AlphaFoldDB" id="A0A918GQ27"/>
<organism evidence="1 2">
    <name type="scientific">Actinokineospora fastidiosa</name>
    <dbReference type="NCBI Taxonomy" id="1816"/>
    <lineage>
        <taxon>Bacteria</taxon>
        <taxon>Bacillati</taxon>
        <taxon>Actinomycetota</taxon>
        <taxon>Actinomycetes</taxon>
        <taxon>Pseudonocardiales</taxon>
        <taxon>Pseudonocardiaceae</taxon>
        <taxon>Actinokineospora</taxon>
    </lineage>
</organism>
<evidence type="ECO:0000313" key="1">
    <source>
        <dbReference type="EMBL" id="GGS52711.1"/>
    </source>
</evidence>
<name>A0A918GQ27_9PSEU</name>
<dbReference type="EMBL" id="BMRB01000006">
    <property type="protein sequence ID" value="GGS52711.1"/>
    <property type="molecule type" value="Genomic_DNA"/>
</dbReference>
<comment type="caution">
    <text evidence="1">The sequence shown here is derived from an EMBL/GenBank/DDBJ whole genome shotgun (WGS) entry which is preliminary data.</text>
</comment>
<gene>
    <name evidence="1" type="ORF">GCM10010171_54730</name>
</gene>